<protein>
    <submittedName>
        <fullName evidence="1">Uncharacterized protein</fullName>
    </submittedName>
</protein>
<evidence type="ECO:0000313" key="2">
    <source>
        <dbReference type="Proteomes" id="UP000233766"/>
    </source>
</evidence>
<comment type="caution">
    <text evidence="1">The sequence shown here is derived from an EMBL/GenBank/DDBJ whole genome shotgun (WGS) entry which is preliminary data.</text>
</comment>
<reference evidence="1 2" key="1">
    <citation type="submission" date="2017-12" db="EMBL/GenBank/DDBJ databases">
        <title>Sequencing the genomes of 1000 Actinobacteria strains.</title>
        <authorList>
            <person name="Klenk H.-P."/>
        </authorList>
    </citation>
    <scope>NUCLEOTIDE SEQUENCE [LARGE SCALE GENOMIC DNA]</scope>
    <source>
        <strain evidence="1 2">DSM 44489</strain>
    </source>
</reference>
<dbReference type="EMBL" id="PJMW01000002">
    <property type="protein sequence ID" value="PKV80858.1"/>
    <property type="molecule type" value="Genomic_DNA"/>
</dbReference>
<accession>A0A2N3VGU4</accession>
<dbReference type="AlphaFoldDB" id="A0A2N3VGU4"/>
<sequence length="69" mass="7587">MTCQDCARHVVEINRLTAAAAVVAAGAAAAAKNYRERIHHLEAKLALYTVTGKRTRTRRSGVRPWAVTR</sequence>
<organism evidence="1 2">
    <name type="scientific">Nocardia fluminea</name>
    <dbReference type="NCBI Taxonomy" id="134984"/>
    <lineage>
        <taxon>Bacteria</taxon>
        <taxon>Bacillati</taxon>
        <taxon>Actinomycetota</taxon>
        <taxon>Actinomycetes</taxon>
        <taxon>Mycobacteriales</taxon>
        <taxon>Nocardiaceae</taxon>
        <taxon>Nocardia</taxon>
    </lineage>
</organism>
<proteinExistence type="predicted"/>
<gene>
    <name evidence="1" type="ORF">ATK86_5295</name>
</gene>
<evidence type="ECO:0000313" key="1">
    <source>
        <dbReference type="EMBL" id="PKV80858.1"/>
    </source>
</evidence>
<dbReference type="RefSeq" id="WP_101466709.1">
    <property type="nucleotide sequence ID" value="NZ_PJMW01000002.1"/>
</dbReference>
<dbReference type="Proteomes" id="UP000233766">
    <property type="component" value="Unassembled WGS sequence"/>
</dbReference>
<keyword evidence="2" id="KW-1185">Reference proteome</keyword>
<name>A0A2N3VGU4_9NOCA</name>